<protein>
    <submittedName>
        <fullName evidence="8">Cobalt transporter</fullName>
    </submittedName>
</protein>
<gene>
    <name evidence="8" type="ORF">N825_31175</name>
</gene>
<feature type="transmembrane region" description="Helical" evidence="7">
    <location>
        <begin position="12"/>
        <end position="33"/>
    </location>
</feature>
<evidence type="ECO:0000313" key="9">
    <source>
        <dbReference type="Proteomes" id="UP000019486"/>
    </source>
</evidence>
<accession>W9H4I2</accession>
<keyword evidence="3 7" id="KW-0812">Transmembrane</keyword>
<comment type="subcellular location">
    <subcellularLocation>
        <location evidence="1">Membrane</location>
        <topology evidence="1">Multi-pass membrane protein</topology>
    </subcellularLocation>
</comment>
<evidence type="ECO:0000256" key="7">
    <source>
        <dbReference type="SAM" id="Phobius"/>
    </source>
</evidence>
<comment type="similarity">
    <text evidence="2">Belongs to the CbiQ family.</text>
</comment>
<dbReference type="InterPro" id="IPR003339">
    <property type="entry name" value="ABC/ECF_trnsptr_transmembrane"/>
</dbReference>
<organism evidence="8 9">
    <name type="scientific">Skermanella stibiiresistens SB22</name>
    <dbReference type="NCBI Taxonomy" id="1385369"/>
    <lineage>
        <taxon>Bacteria</taxon>
        <taxon>Pseudomonadati</taxon>
        <taxon>Pseudomonadota</taxon>
        <taxon>Alphaproteobacteria</taxon>
        <taxon>Rhodospirillales</taxon>
        <taxon>Azospirillaceae</taxon>
        <taxon>Skermanella</taxon>
    </lineage>
</organism>
<dbReference type="OrthoDB" id="5868344at2"/>
<comment type="caution">
    <text evidence="8">The sequence shown here is derived from an EMBL/GenBank/DDBJ whole genome shotgun (WGS) entry which is preliminary data.</text>
</comment>
<feature type="region of interest" description="Disordered" evidence="6">
    <location>
        <begin position="193"/>
        <end position="213"/>
    </location>
</feature>
<evidence type="ECO:0000256" key="2">
    <source>
        <dbReference type="ARBA" id="ARBA00008564"/>
    </source>
</evidence>
<dbReference type="PANTHER" id="PTHR33514:SF13">
    <property type="entry name" value="PROTEIN ABCI12, CHLOROPLASTIC"/>
    <property type="match status" value="1"/>
</dbReference>
<keyword evidence="9" id="KW-1185">Reference proteome</keyword>
<feature type="transmembrane region" description="Helical" evidence="7">
    <location>
        <begin position="134"/>
        <end position="154"/>
    </location>
</feature>
<reference evidence="8 9" key="1">
    <citation type="submission" date="2013-08" db="EMBL/GenBank/DDBJ databases">
        <title>The genome sequence of Skermanella stibiiresistens.</title>
        <authorList>
            <person name="Zhu W."/>
            <person name="Wang G."/>
        </authorList>
    </citation>
    <scope>NUCLEOTIDE SEQUENCE [LARGE SCALE GENOMIC DNA]</scope>
    <source>
        <strain evidence="8 9">SB22</strain>
    </source>
</reference>
<evidence type="ECO:0000256" key="3">
    <source>
        <dbReference type="ARBA" id="ARBA00022692"/>
    </source>
</evidence>
<evidence type="ECO:0000256" key="1">
    <source>
        <dbReference type="ARBA" id="ARBA00004141"/>
    </source>
</evidence>
<dbReference type="PATRIC" id="fig|1385369.3.peg.1874"/>
<evidence type="ECO:0000313" key="8">
    <source>
        <dbReference type="EMBL" id="EWY41125.1"/>
    </source>
</evidence>
<sequence>MTLGLHLPGDSVIHRLPVGWKIGCLLLASTGLFLVSDPAWLALALAGVAILVIVARIPPSVMARQMAPALVILAILVAVQAIFASGREALELGLRFGALLPLACLVTFTSRVSDMIEFIERITAPLARIGFDPAAVALALTLAIRFIPVLFQLMTEIRDAQRARGLERSPLAFFAPLLIRTLKMAHEVSEAIEARGDPAPPDGPAGRSRANRK</sequence>
<name>W9H4I2_9PROT</name>
<dbReference type="STRING" id="1385369.N825_31175"/>
<dbReference type="Proteomes" id="UP000019486">
    <property type="component" value="Unassembled WGS sequence"/>
</dbReference>
<dbReference type="EMBL" id="AVFL01000005">
    <property type="protein sequence ID" value="EWY41125.1"/>
    <property type="molecule type" value="Genomic_DNA"/>
</dbReference>
<dbReference type="AlphaFoldDB" id="W9H4I2"/>
<proteinExistence type="inferred from homology"/>
<dbReference type="GO" id="GO:0005886">
    <property type="term" value="C:plasma membrane"/>
    <property type="evidence" value="ECO:0007669"/>
    <property type="project" value="TreeGrafter"/>
</dbReference>
<evidence type="ECO:0000256" key="4">
    <source>
        <dbReference type="ARBA" id="ARBA00022989"/>
    </source>
</evidence>
<evidence type="ECO:0000256" key="5">
    <source>
        <dbReference type="ARBA" id="ARBA00023136"/>
    </source>
</evidence>
<dbReference type="CDD" id="cd16914">
    <property type="entry name" value="EcfT"/>
    <property type="match status" value="1"/>
</dbReference>
<dbReference type="Pfam" id="PF02361">
    <property type="entry name" value="CbiQ"/>
    <property type="match status" value="1"/>
</dbReference>
<feature type="compositionally biased region" description="Low complexity" evidence="6">
    <location>
        <begin position="204"/>
        <end position="213"/>
    </location>
</feature>
<feature type="transmembrane region" description="Helical" evidence="7">
    <location>
        <begin position="92"/>
        <end position="113"/>
    </location>
</feature>
<keyword evidence="5 7" id="KW-0472">Membrane</keyword>
<dbReference type="PANTHER" id="PTHR33514">
    <property type="entry name" value="PROTEIN ABCI12, CHLOROPLASTIC"/>
    <property type="match status" value="1"/>
</dbReference>
<dbReference type="RefSeq" id="WP_037449975.1">
    <property type="nucleotide sequence ID" value="NZ_AVFL01000005.1"/>
</dbReference>
<feature type="transmembrane region" description="Helical" evidence="7">
    <location>
        <begin position="39"/>
        <end position="57"/>
    </location>
</feature>
<feature type="transmembrane region" description="Helical" evidence="7">
    <location>
        <begin position="69"/>
        <end position="86"/>
    </location>
</feature>
<evidence type="ECO:0000256" key="6">
    <source>
        <dbReference type="SAM" id="MobiDB-lite"/>
    </source>
</evidence>
<keyword evidence="4 7" id="KW-1133">Transmembrane helix</keyword>